<proteinExistence type="predicted"/>
<name>A0A0F0IGM4_ASPPU</name>
<dbReference type="EMBL" id="JZEE01000377">
    <property type="protein sequence ID" value="KJK64988.1"/>
    <property type="molecule type" value="Genomic_DNA"/>
</dbReference>
<dbReference type="AlphaFoldDB" id="A0A0F0IGM4"/>
<sequence>MNTLTPSTLYILLQSRSTPSTFHWSLYTTNTHGPLTRGTKHDLTDEKAPRRIWSYNSAPANLLELQSQPVIAAVKVDVIDDVEMLRGALEECLGNVPRTAYSSLFREEMSCRVWVKEALWGLDQGGFIDLGDRGNVSGIQGVEMEVVRAGLVAMWRGVFVVYELGEDGFGVREVG</sequence>
<comment type="caution">
    <text evidence="1">The sequence shown here is derived from an EMBL/GenBank/DDBJ whole genome shotgun (WGS) entry which is preliminary data.</text>
</comment>
<gene>
    <name evidence="1" type="ORF">P875_00010760</name>
</gene>
<organism evidence="1 2">
    <name type="scientific">Aspergillus parasiticus (strain ATCC 56775 / NRRL 5862 / SRRC 143 / SU-1)</name>
    <dbReference type="NCBI Taxonomy" id="1403190"/>
    <lineage>
        <taxon>Eukaryota</taxon>
        <taxon>Fungi</taxon>
        <taxon>Dikarya</taxon>
        <taxon>Ascomycota</taxon>
        <taxon>Pezizomycotina</taxon>
        <taxon>Eurotiomycetes</taxon>
        <taxon>Eurotiomycetidae</taxon>
        <taxon>Eurotiales</taxon>
        <taxon>Aspergillaceae</taxon>
        <taxon>Aspergillus</taxon>
        <taxon>Aspergillus subgen. Circumdati</taxon>
    </lineage>
</organism>
<protein>
    <submittedName>
        <fullName evidence="1">Uncharacterized protein</fullName>
    </submittedName>
</protein>
<reference evidence="1 2" key="1">
    <citation type="submission" date="2015-02" db="EMBL/GenBank/DDBJ databases">
        <title>Draft genome sequence of Aspergillus parasiticus SU-1.</title>
        <authorList>
            <person name="Yu J."/>
            <person name="Fedorova N."/>
            <person name="Yin Y."/>
            <person name="Losada L."/>
            <person name="Zafar N."/>
            <person name="Taujale R."/>
            <person name="Ehrlich K.C."/>
            <person name="Bhatnagar D."/>
            <person name="Cleveland T.E."/>
            <person name="Bennett J.W."/>
            <person name="Nierman W.C."/>
        </authorList>
    </citation>
    <scope>NUCLEOTIDE SEQUENCE [LARGE SCALE GENOMIC DNA]</scope>
    <source>
        <strain evidence="2">ATCC 56775 / NRRL 5862 / SRRC 143 / SU-1</strain>
    </source>
</reference>
<evidence type="ECO:0000313" key="1">
    <source>
        <dbReference type="EMBL" id="KJK64988.1"/>
    </source>
</evidence>
<dbReference type="OrthoDB" id="3016366at2759"/>
<accession>A0A0F0IGM4</accession>
<evidence type="ECO:0000313" key="2">
    <source>
        <dbReference type="Proteomes" id="UP000033540"/>
    </source>
</evidence>
<dbReference type="Proteomes" id="UP000033540">
    <property type="component" value="Unassembled WGS sequence"/>
</dbReference>